<dbReference type="InterPro" id="IPR034904">
    <property type="entry name" value="FSCA_dom_sf"/>
</dbReference>
<dbReference type="AlphaFoldDB" id="A0A1H3K0X7"/>
<name>A0A1H3K0X7_EUBBA</name>
<feature type="domain" description="NIF system FeS cluster assembly NifU C-terminal" evidence="2">
    <location>
        <begin position="5"/>
        <end position="71"/>
    </location>
</feature>
<organism evidence="3 4">
    <name type="scientific">Eubacterium barkeri</name>
    <name type="common">Clostridium barkeri</name>
    <dbReference type="NCBI Taxonomy" id="1528"/>
    <lineage>
        <taxon>Bacteria</taxon>
        <taxon>Bacillati</taxon>
        <taxon>Bacillota</taxon>
        <taxon>Clostridia</taxon>
        <taxon>Eubacteriales</taxon>
        <taxon>Eubacteriaceae</taxon>
        <taxon>Eubacterium</taxon>
    </lineage>
</organism>
<proteinExistence type="predicted"/>
<dbReference type="PANTHER" id="PTHR11178">
    <property type="entry name" value="IRON-SULFUR CLUSTER SCAFFOLD PROTEIN NFU-RELATED"/>
    <property type="match status" value="1"/>
</dbReference>
<dbReference type="GO" id="GO:0016226">
    <property type="term" value="P:iron-sulfur cluster assembly"/>
    <property type="evidence" value="ECO:0007669"/>
    <property type="project" value="InterPro"/>
</dbReference>
<dbReference type="Gene3D" id="3.30.300.130">
    <property type="entry name" value="Fe-S cluster assembly (FSCA)"/>
    <property type="match status" value="1"/>
</dbReference>
<sequence length="94" mass="10547">MENKIQKVITEKIHPLLESHGGDMEVVDLSDGVLRFRLIGQCAGCPAADLTTEHLIKTELLEHVPELKDVVLVQSVSTHLLDEAQRILKLRNEK</sequence>
<comment type="function">
    <text evidence="1">May be involved in the formation or repair of [Fe-S] clusters present in iron-sulfur proteins.</text>
</comment>
<dbReference type="Pfam" id="PF01106">
    <property type="entry name" value="NifU"/>
    <property type="match status" value="1"/>
</dbReference>
<accession>A0A1H3K0X7</accession>
<keyword evidence="4" id="KW-1185">Reference proteome</keyword>
<dbReference type="GO" id="GO:0051536">
    <property type="term" value="F:iron-sulfur cluster binding"/>
    <property type="evidence" value="ECO:0007669"/>
    <property type="project" value="InterPro"/>
</dbReference>
<protein>
    <submittedName>
        <fullName evidence="3">Fe-S cluster biogenesis protein NfuA, 4Fe-4S-binding domain</fullName>
    </submittedName>
</protein>
<reference evidence="4" key="1">
    <citation type="submission" date="2016-10" db="EMBL/GenBank/DDBJ databases">
        <authorList>
            <person name="Varghese N."/>
            <person name="Submissions S."/>
        </authorList>
    </citation>
    <scope>NUCLEOTIDE SEQUENCE [LARGE SCALE GENOMIC DNA]</scope>
    <source>
        <strain evidence="4">VPI 5359</strain>
    </source>
</reference>
<dbReference type="EMBL" id="FNOU01000037">
    <property type="protein sequence ID" value="SDY45842.1"/>
    <property type="molecule type" value="Genomic_DNA"/>
</dbReference>
<evidence type="ECO:0000313" key="4">
    <source>
        <dbReference type="Proteomes" id="UP000199652"/>
    </source>
</evidence>
<dbReference type="RefSeq" id="WP_090247258.1">
    <property type="nucleotide sequence ID" value="NZ_FNOU01000037.1"/>
</dbReference>
<evidence type="ECO:0000256" key="1">
    <source>
        <dbReference type="ARBA" id="ARBA00049958"/>
    </source>
</evidence>
<dbReference type="STRING" id="1528.SAMN04488579_13711"/>
<dbReference type="OrthoDB" id="9796965at2"/>
<evidence type="ECO:0000259" key="2">
    <source>
        <dbReference type="Pfam" id="PF01106"/>
    </source>
</evidence>
<gene>
    <name evidence="3" type="ORF">SAMN04488579_13711</name>
</gene>
<dbReference type="InterPro" id="IPR001075">
    <property type="entry name" value="NIF_FeS_clus_asmbl_NifU_C"/>
</dbReference>
<dbReference type="GO" id="GO:0005506">
    <property type="term" value="F:iron ion binding"/>
    <property type="evidence" value="ECO:0007669"/>
    <property type="project" value="InterPro"/>
</dbReference>
<dbReference type="Proteomes" id="UP000199652">
    <property type="component" value="Unassembled WGS sequence"/>
</dbReference>
<evidence type="ECO:0000313" key="3">
    <source>
        <dbReference type="EMBL" id="SDY45842.1"/>
    </source>
</evidence>
<dbReference type="SUPFAM" id="SSF117916">
    <property type="entry name" value="Fe-S cluster assembly (FSCA) domain-like"/>
    <property type="match status" value="1"/>
</dbReference>